<keyword evidence="2" id="KW-1185">Reference proteome</keyword>
<comment type="caution">
    <text evidence="1">The sequence shown here is derived from an EMBL/GenBank/DDBJ whole genome shotgun (WGS) entry which is preliminary data.</text>
</comment>
<evidence type="ECO:0008006" key="3">
    <source>
        <dbReference type="Google" id="ProtNLM"/>
    </source>
</evidence>
<name>A0ABQ4C2X0_9ACTN</name>
<reference evidence="1 2" key="1">
    <citation type="submission" date="2021-01" db="EMBL/GenBank/DDBJ databases">
        <title>Whole genome shotgun sequence of Asanoa iriomotensis NBRC 100142.</title>
        <authorList>
            <person name="Komaki H."/>
            <person name="Tamura T."/>
        </authorList>
    </citation>
    <scope>NUCLEOTIDE SEQUENCE [LARGE SCALE GENOMIC DNA]</scope>
    <source>
        <strain evidence="1 2">NBRC 100142</strain>
    </source>
</reference>
<protein>
    <recommendedName>
        <fullName evidence="3">LppX_LprAFG lipoprotein</fullName>
    </recommendedName>
</protein>
<organism evidence="1 2">
    <name type="scientific">Asanoa iriomotensis</name>
    <dbReference type="NCBI Taxonomy" id="234613"/>
    <lineage>
        <taxon>Bacteria</taxon>
        <taxon>Bacillati</taxon>
        <taxon>Actinomycetota</taxon>
        <taxon>Actinomycetes</taxon>
        <taxon>Micromonosporales</taxon>
        <taxon>Micromonosporaceae</taxon>
        <taxon>Asanoa</taxon>
    </lineage>
</organism>
<evidence type="ECO:0000313" key="1">
    <source>
        <dbReference type="EMBL" id="GIF57136.1"/>
    </source>
</evidence>
<dbReference type="EMBL" id="BONC01000020">
    <property type="protein sequence ID" value="GIF57136.1"/>
    <property type="molecule type" value="Genomic_DNA"/>
</dbReference>
<sequence>MRVRAQGVPQPVPAAGLVVLVLARPRGVVVAGHVRLVHAVIITRLGRRFAEWLLIDVCRWGGSGTFARMRRLATSGLGVFAALCIGLAGCGTSTAPGVAPTPSAGSGEPSAPSAATAELTAAAQKLNDDTVKVTLESAAVSSTGNLDPKADKATMSLKIGTNSTVDLRSIGPDAWLQATGVPGVEPGKWLHIDGARLSGTSFDALPDGDAAGAGKFVERMADVDKSGDGSYQGTIDLTKVAGSGVSVDVLGGKGNAVPFTATVDDQGRLSQLTIDLTSIDAQLGKMTTTYSDFGTPVTVAAPPAAQVVEAPESLLQALGAK</sequence>
<dbReference type="Gene3D" id="2.50.20.20">
    <property type="match status" value="1"/>
</dbReference>
<dbReference type="Proteomes" id="UP000624325">
    <property type="component" value="Unassembled WGS sequence"/>
</dbReference>
<accession>A0ABQ4C2X0</accession>
<gene>
    <name evidence="1" type="ORF">Air01nite_32310</name>
</gene>
<proteinExistence type="predicted"/>
<evidence type="ECO:0000313" key="2">
    <source>
        <dbReference type="Proteomes" id="UP000624325"/>
    </source>
</evidence>